<sequence length="144" mass="16726">MAVSIGNLDKMQKGVIYGCDVYDGVYDYAIVTEDNLLIYFNNLADGTSIIDLGTGEELFRLDHPRWFKKIVRHYLSEKEFRSLTTGRKSRLKGIIYLDWDNFLDWDHCNFGEGYGISYSDPKSASKLFKRLQSTFLQKSEKEEL</sequence>
<dbReference type="Proteomes" id="UP001166402">
    <property type="component" value="Unassembled WGS sequence"/>
</dbReference>
<comment type="caution">
    <text evidence="1">The sequence shown here is derived from an EMBL/GenBank/DDBJ whole genome shotgun (WGS) entry which is preliminary data.</text>
</comment>
<accession>A0ABS4NAR1</accession>
<dbReference type="EMBL" id="JAGGLT010000002">
    <property type="protein sequence ID" value="MBP2070746.1"/>
    <property type="molecule type" value="Genomic_DNA"/>
</dbReference>
<protein>
    <submittedName>
        <fullName evidence="1">Uncharacterized protein</fullName>
    </submittedName>
</protein>
<proteinExistence type="predicted"/>
<evidence type="ECO:0000313" key="2">
    <source>
        <dbReference type="Proteomes" id="UP001166402"/>
    </source>
</evidence>
<organism evidence="1 2">
    <name type="scientific">Thermoanaerobacterium butyriciformans</name>
    <dbReference type="NCBI Taxonomy" id="1702242"/>
    <lineage>
        <taxon>Bacteria</taxon>
        <taxon>Bacillati</taxon>
        <taxon>Bacillota</taxon>
        <taxon>Clostridia</taxon>
        <taxon>Thermoanaerobacterales</taxon>
        <taxon>Thermoanaerobacteraceae</taxon>
        <taxon>Thermoanaerobacterium</taxon>
    </lineage>
</organism>
<keyword evidence="2" id="KW-1185">Reference proteome</keyword>
<reference evidence="1" key="1">
    <citation type="submission" date="2021-03" db="EMBL/GenBank/DDBJ databases">
        <title>Genomic Encyclopedia of Type Strains, Phase IV (KMG-IV): sequencing the most valuable type-strain genomes for metagenomic binning, comparative biology and taxonomic classification.</title>
        <authorList>
            <person name="Goeker M."/>
        </authorList>
    </citation>
    <scope>NUCLEOTIDE SEQUENCE</scope>
    <source>
        <strain evidence="1">DSM 101588</strain>
    </source>
</reference>
<evidence type="ECO:0000313" key="1">
    <source>
        <dbReference type="EMBL" id="MBP2070746.1"/>
    </source>
</evidence>
<name>A0ABS4NAR1_9THEO</name>
<gene>
    <name evidence="1" type="ORF">J2Z80_000244</name>
</gene>
<dbReference type="RefSeq" id="WP_209452726.1">
    <property type="nucleotide sequence ID" value="NZ_JAGGLT010000002.1"/>
</dbReference>